<dbReference type="SUPFAM" id="SSF53383">
    <property type="entry name" value="PLP-dependent transferases"/>
    <property type="match status" value="1"/>
</dbReference>
<evidence type="ECO:0000256" key="2">
    <source>
        <dbReference type="ARBA" id="ARBA00037999"/>
    </source>
</evidence>
<evidence type="ECO:0000256" key="5">
    <source>
        <dbReference type="RuleBase" id="RU004508"/>
    </source>
</evidence>
<dbReference type="Pfam" id="PF01041">
    <property type="entry name" value="DegT_DnrJ_EryC1"/>
    <property type="match status" value="1"/>
</dbReference>
<dbReference type="CDD" id="cd00616">
    <property type="entry name" value="AHBA_syn"/>
    <property type="match status" value="1"/>
</dbReference>
<gene>
    <name evidence="6" type="ORF">UY39_C0012G0003</name>
</gene>
<dbReference type="PANTHER" id="PTHR30244">
    <property type="entry name" value="TRANSAMINASE"/>
    <property type="match status" value="1"/>
</dbReference>
<evidence type="ECO:0000313" key="6">
    <source>
        <dbReference type="EMBL" id="KKW07546.1"/>
    </source>
</evidence>
<dbReference type="AlphaFoldDB" id="A0A0G1VM43"/>
<accession>A0A0G1VM43</accession>
<feature type="active site" description="Proton acceptor" evidence="3">
    <location>
        <position position="185"/>
    </location>
</feature>
<dbReference type="InterPro" id="IPR000653">
    <property type="entry name" value="DegT/StrS_aminotransferase"/>
</dbReference>
<dbReference type="Gene3D" id="3.40.640.10">
    <property type="entry name" value="Type I PLP-dependent aspartate aminotransferase-like (Major domain)"/>
    <property type="match status" value="1"/>
</dbReference>
<organism evidence="6 7">
    <name type="scientific">Candidatus Kaiserbacteria bacterium GW2011_GWC2_49_12</name>
    <dbReference type="NCBI Taxonomy" id="1618675"/>
    <lineage>
        <taxon>Bacteria</taxon>
        <taxon>Candidatus Kaiseribacteriota</taxon>
    </lineage>
</organism>
<evidence type="ECO:0000256" key="3">
    <source>
        <dbReference type="PIRSR" id="PIRSR000390-1"/>
    </source>
</evidence>
<keyword evidence="1 4" id="KW-0663">Pyridoxal phosphate</keyword>
<dbReference type="InterPro" id="IPR015424">
    <property type="entry name" value="PyrdxlP-dep_Trfase"/>
</dbReference>
<dbReference type="PANTHER" id="PTHR30244:SF36">
    <property type="entry name" value="3-OXO-GLUCOSE-6-PHOSPHATE:GLUTAMATE AMINOTRANSFERASE"/>
    <property type="match status" value="1"/>
</dbReference>
<dbReference type="Gene3D" id="3.90.1150.10">
    <property type="entry name" value="Aspartate Aminotransferase, domain 1"/>
    <property type="match status" value="1"/>
</dbReference>
<reference evidence="6 7" key="1">
    <citation type="journal article" date="2015" name="Nature">
        <title>rRNA introns, odd ribosomes, and small enigmatic genomes across a large radiation of phyla.</title>
        <authorList>
            <person name="Brown C.T."/>
            <person name="Hug L.A."/>
            <person name="Thomas B.C."/>
            <person name="Sharon I."/>
            <person name="Castelle C.J."/>
            <person name="Singh A."/>
            <person name="Wilkins M.J."/>
            <person name="Williams K.H."/>
            <person name="Banfield J.F."/>
        </authorList>
    </citation>
    <scope>NUCLEOTIDE SEQUENCE [LARGE SCALE GENOMIC DNA]</scope>
</reference>
<evidence type="ECO:0000256" key="4">
    <source>
        <dbReference type="PIRSR" id="PIRSR000390-2"/>
    </source>
</evidence>
<dbReference type="EMBL" id="LCPV01000012">
    <property type="protein sequence ID" value="KKW07546.1"/>
    <property type="molecule type" value="Genomic_DNA"/>
</dbReference>
<evidence type="ECO:0000313" key="7">
    <source>
        <dbReference type="Proteomes" id="UP000034589"/>
    </source>
</evidence>
<comment type="similarity">
    <text evidence="2 5">Belongs to the DegT/DnrJ/EryC1 family.</text>
</comment>
<dbReference type="InterPro" id="IPR015422">
    <property type="entry name" value="PyrdxlP-dep_Trfase_small"/>
</dbReference>
<feature type="modified residue" description="N6-(pyridoxal phosphate)lysine" evidence="4">
    <location>
        <position position="185"/>
    </location>
</feature>
<dbReference type="InterPro" id="IPR015421">
    <property type="entry name" value="PyrdxlP-dep_Trfase_major"/>
</dbReference>
<dbReference type="GO" id="GO:0008483">
    <property type="term" value="F:transaminase activity"/>
    <property type="evidence" value="ECO:0007669"/>
    <property type="project" value="TreeGrafter"/>
</dbReference>
<dbReference type="PATRIC" id="fig|1618675.3.peg.190"/>
<dbReference type="PIRSF" id="PIRSF000390">
    <property type="entry name" value="PLP_StrS"/>
    <property type="match status" value="1"/>
</dbReference>
<dbReference type="GO" id="GO:0000271">
    <property type="term" value="P:polysaccharide biosynthetic process"/>
    <property type="evidence" value="ECO:0007669"/>
    <property type="project" value="TreeGrafter"/>
</dbReference>
<evidence type="ECO:0000256" key="1">
    <source>
        <dbReference type="ARBA" id="ARBA00022898"/>
    </source>
</evidence>
<dbReference type="GO" id="GO:0030170">
    <property type="term" value="F:pyridoxal phosphate binding"/>
    <property type="evidence" value="ECO:0007669"/>
    <property type="project" value="TreeGrafter"/>
</dbReference>
<comment type="caution">
    <text evidence="6">The sequence shown here is derived from an EMBL/GenBank/DDBJ whole genome shotgun (WGS) entry which is preliminary data.</text>
</comment>
<sequence>MQVPFNDLSRFAADNSSELETAAKRVILSGRYVLDKEVAAFESSFATFVGVASAVGVNSGTDAIALALRALDVGPRDEVVSVANTAIATIAAIRLTGATPVFADIDDTHTMDPKDLERRLSPKTKAIVPVHLYGFPADMPSILAVARARGIPVVEDAAQAHGATIEGKQVGNFSDAAAFSFYPTKNLGALGDGGAVVTDDEALGERIRRLRAYGERERYDSVEEGTNSRLDEMQAAFLSWFLPKLSERNAGRREIAEKYLTGMKNSAVVLPVQRVGTREGVWHLFVVQVEDRTRFIEHMKAQGIGTAIHYPKPIYRHEAYSFFGVNPTEYPATERIVPRIVSLPLFPELRDEEAEAVIAAVNSYEA</sequence>
<dbReference type="Proteomes" id="UP000034589">
    <property type="component" value="Unassembled WGS sequence"/>
</dbReference>
<protein>
    <submittedName>
        <fullName evidence="6">Glutamine-scyllo-inositol transaminase</fullName>
    </submittedName>
</protein>
<proteinExistence type="inferred from homology"/>
<name>A0A0G1VM43_9BACT</name>